<dbReference type="EMBL" id="BNJK01000002">
    <property type="protein sequence ID" value="GHP00168.1"/>
    <property type="molecule type" value="Genomic_DNA"/>
</dbReference>
<organism evidence="1 2">
    <name type="scientific">Reticulibacter mediterranei</name>
    <dbReference type="NCBI Taxonomy" id="2778369"/>
    <lineage>
        <taxon>Bacteria</taxon>
        <taxon>Bacillati</taxon>
        <taxon>Chloroflexota</taxon>
        <taxon>Ktedonobacteria</taxon>
        <taxon>Ktedonobacterales</taxon>
        <taxon>Reticulibacteraceae</taxon>
        <taxon>Reticulibacter</taxon>
    </lineage>
</organism>
<protein>
    <submittedName>
        <fullName evidence="1">Uncharacterized protein</fullName>
    </submittedName>
</protein>
<comment type="caution">
    <text evidence="1">The sequence shown here is derived from an EMBL/GenBank/DDBJ whole genome shotgun (WGS) entry which is preliminary data.</text>
</comment>
<dbReference type="Proteomes" id="UP000597444">
    <property type="component" value="Unassembled WGS sequence"/>
</dbReference>
<keyword evidence="2" id="KW-1185">Reference proteome</keyword>
<accession>A0A8J3J0M2</accession>
<name>A0A8J3J0M2_9CHLR</name>
<sequence>MLTVLVVLMPVTHPLERVRVQVDLASSAAWGFACPRKTLDNTTNIPYSISQALPYLFAS</sequence>
<dbReference type="AlphaFoldDB" id="A0A8J3J0M2"/>
<gene>
    <name evidence="1" type="ORF">KSF_102150</name>
</gene>
<proteinExistence type="predicted"/>
<reference evidence="1" key="1">
    <citation type="submission" date="2020-10" db="EMBL/GenBank/DDBJ databases">
        <title>Taxonomic study of unclassified bacteria belonging to the class Ktedonobacteria.</title>
        <authorList>
            <person name="Yabe S."/>
            <person name="Wang C.M."/>
            <person name="Zheng Y."/>
            <person name="Sakai Y."/>
            <person name="Cavaletti L."/>
            <person name="Monciardini P."/>
            <person name="Donadio S."/>
        </authorList>
    </citation>
    <scope>NUCLEOTIDE SEQUENCE</scope>
    <source>
        <strain evidence="1">ID150040</strain>
    </source>
</reference>
<evidence type="ECO:0000313" key="2">
    <source>
        <dbReference type="Proteomes" id="UP000597444"/>
    </source>
</evidence>
<evidence type="ECO:0000313" key="1">
    <source>
        <dbReference type="EMBL" id="GHP00168.1"/>
    </source>
</evidence>